<dbReference type="AlphaFoldDB" id="A0A4U5TRV4"/>
<name>A0A4U5TRV4_9FLAO</name>
<dbReference type="Pfam" id="PF00881">
    <property type="entry name" value="Nitroreductase"/>
    <property type="match status" value="1"/>
</dbReference>
<dbReference type="Gene3D" id="3.40.109.10">
    <property type="entry name" value="NADH Oxidase"/>
    <property type="match status" value="1"/>
</dbReference>
<dbReference type="Proteomes" id="UP000306552">
    <property type="component" value="Unassembled WGS sequence"/>
</dbReference>
<evidence type="ECO:0000256" key="1">
    <source>
        <dbReference type="ARBA" id="ARBA00001917"/>
    </source>
</evidence>
<dbReference type="InterPro" id="IPR029479">
    <property type="entry name" value="Nitroreductase"/>
</dbReference>
<dbReference type="CDD" id="cd02149">
    <property type="entry name" value="NfsB-like"/>
    <property type="match status" value="1"/>
</dbReference>
<evidence type="ECO:0000259" key="7">
    <source>
        <dbReference type="Pfam" id="PF00881"/>
    </source>
</evidence>
<dbReference type="EMBL" id="SWMU01000002">
    <property type="protein sequence ID" value="TKS56823.1"/>
    <property type="molecule type" value="Genomic_DNA"/>
</dbReference>
<dbReference type="PANTHER" id="PTHR43673">
    <property type="entry name" value="NAD(P)H NITROREDUCTASE YDGI-RELATED"/>
    <property type="match status" value="1"/>
</dbReference>
<protein>
    <submittedName>
        <fullName evidence="8">NAD(P)H-dependent oxidoreductase</fullName>
    </submittedName>
</protein>
<evidence type="ECO:0000313" key="9">
    <source>
        <dbReference type="Proteomes" id="UP000306552"/>
    </source>
</evidence>
<comment type="cofactor">
    <cofactor evidence="1">
        <name>FMN</name>
        <dbReference type="ChEBI" id="CHEBI:58210"/>
    </cofactor>
</comment>
<comment type="caution">
    <text evidence="8">The sequence shown here is derived from an EMBL/GenBank/DDBJ whole genome shotgun (WGS) entry which is preliminary data.</text>
</comment>
<dbReference type="OrthoDB" id="9809288at2"/>
<reference evidence="8 9" key="1">
    <citation type="submission" date="2019-04" db="EMBL/GenBank/DDBJ databases">
        <title>Psychroflexus halotolerans sp. nov., isolated from a marine solar saltern.</title>
        <authorList>
            <person name="Feng X."/>
        </authorList>
    </citation>
    <scope>NUCLEOTIDE SEQUENCE [LARGE SCALE GENOMIC DNA]</scope>
    <source>
        <strain evidence="8 9">WDS2C27</strain>
    </source>
</reference>
<dbReference type="InterPro" id="IPR033878">
    <property type="entry name" value="NfsB-like"/>
</dbReference>
<evidence type="ECO:0000256" key="3">
    <source>
        <dbReference type="ARBA" id="ARBA00022630"/>
    </source>
</evidence>
<keyword evidence="5" id="KW-0521">NADP</keyword>
<evidence type="ECO:0000313" key="8">
    <source>
        <dbReference type="EMBL" id="TKS56823.1"/>
    </source>
</evidence>
<proteinExistence type="inferred from homology"/>
<dbReference type="InterPro" id="IPR000415">
    <property type="entry name" value="Nitroreductase-like"/>
</dbReference>
<feature type="domain" description="Nitroreductase" evidence="7">
    <location>
        <begin position="6"/>
        <end position="183"/>
    </location>
</feature>
<comment type="similarity">
    <text evidence="2">Belongs to the nitroreductase family.</text>
</comment>
<keyword evidence="3" id="KW-0285">Flavoprotein</keyword>
<organism evidence="8 9">
    <name type="scientific">Mesohalobacter halotolerans</name>
    <dbReference type="NCBI Taxonomy" id="1883405"/>
    <lineage>
        <taxon>Bacteria</taxon>
        <taxon>Pseudomonadati</taxon>
        <taxon>Bacteroidota</taxon>
        <taxon>Flavobacteriia</taxon>
        <taxon>Flavobacteriales</taxon>
        <taxon>Flavobacteriaceae</taxon>
        <taxon>Mesohalobacter</taxon>
    </lineage>
</organism>
<keyword evidence="6" id="KW-0560">Oxidoreductase</keyword>
<dbReference type="SUPFAM" id="SSF55469">
    <property type="entry name" value="FMN-dependent nitroreductase-like"/>
    <property type="match status" value="1"/>
</dbReference>
<evidence type="ECO:0000256" key="2">
    <source>
        <dbReference type="ARBA" id="ARBA00007118"/>
    </source>
</evidence>
<evidence type="ECO:0000256" key="5">
    <source>
        <dbReference type="ARBA" id="ARBA00022857"/>
    </source>
</evidence>
<keyword evidence="9" id="KW-1185">Reference proteome</keyword>
<accession>A0A4U5TRV4</accession>
<dbReference type="GO" id="GO:0016491">
    <property type="term" value="F:oxidoreductase activity"/>
    <property type="evidence" value="ECO:0007669"/>
    <property type="project" value="UniProtKB-KW"/>
</dbReference>
<evidence type="ECO:0000256" key="6">
    <source>
        <dbReference type="ARBA" id="ARBA00023002"/>
    </source>
</evidence>
<gene>
    <name evidence="8" type="ORF">FCN74_04565</name>
</gene>
<keyword evidence="4" id="KW-0288">FMN</keyword>
<evidence type="ECO:0000256" key="4">
    <source>
        <dbReference type="ARBA" id="ARBA00022643"/>
    </source>
</evidence>
<dbReference type="PANTHER" id="PTHR43673:SF2">
    <property type="entry name" value="NITROREDUCTASE"/>
    <property type="match status" value="1"/>
</dbReference>
<sequence>MLKALNWRYATKSFDPDKKLPESTIHGIKRAFNLTPTSYGLQPLKLVVTSDTHIQKQLYEASYKQKQVKTASHVFVLCIDKIIDKNFIEKHFKLVKQVRQTPDKILRPFRDFLIDDFSKKSNTQLRAWAINQAYLAIGNMLTVCAVEKIDACPMEGFDAKEYASILNLNHSNIEPVLIMPVGYRDQNDEFSKFEKVRRPLEEVVIEINS</sequence>